<comment type="caution">
    <text evidence="4">The sequence shown here is derived from an EMBL/GenBank/DDBJ whole genome shotgun (WGS) entry which is preliminary data.</text>
</comment>
<dbReference type="Pfam" id="PF00440">
    <property type="entry name" value="TetR_N"/>
    <property type="match status" value="1"/>
</dbReference>
<dbReference type="GO" id="GO:0003677">
    <property type="term" value="F:DNA binding"/>
    <property type="evidence" value="ECO:0007669"/>
    <property type="project" value="UniProtKB-UniRule"/>
</dbReference>
<evidence type="ECO:0000313" key="5">
    <source>
        <dbReference type="Proteomes" id="UP000317332"/>
    </source>
</evidence>
<dbReference type="PROSITE" id="PS50977">
    <property type="entry name" value="HTH_TETR_2"/>
    <property type="match status" value="1"/>
</dbReference>
<organism evidence="4 5">
    <name type="scientific">Paucihalobacter ruber</name>
    <dbReference type="NCBI Taxonomy" id="2567861"/>
    <lineage>
        <taxon>Bacteria</taxon>
        <taxon>Pseudomonadati</taxon>
        <taxon>Bacteroidota</taxon>
        <taxon>Flavobacteriia</taxon>
        <taxon>Flavobacteriales</taxon>
        <taxon>Flavobacteriaceae</taxon>
        <taxon>Paucihalobacter</taxon>
    </lineage>
</organism>
<keyword evidence="1 2" id="KW-0238">DNA-binding</keyword>
<dbReference type="Gene3D" id="1.10.357.10">
    <property type="entry name" value="Tetracycline Repressor, domain 2"/>
    <property type="match status" value="1"/>
</dbReference>
<keyword evidence="5" id="KW-1185">Reference proteome</keyword>
<evidence type="ECO:0000256" key="1">
    <source>
        <dbReference type="ARBA" id="ARBA00023125"/>
    </source>
</evidence>
<protein>
    <submittedName>
        <fullName evidence="4">TetR/AcrR family transcriptional regulator</fullName>
    </submittedName>
</protein>
<dbReference type="Proteomes" id="UP000317332">
    <property type="component" value="Unassembled WGS sequence"/>
</dbReference>
<proteinExistence type="predicted"/>
<accession>A0A506PIS5</accession>
<evidence type="ECO:0000259" key="3">
    <source>
        <dbReference type="PROSITE" id="PS50977"/>
    </source>
</evidence>
<dbReference type="PRINTS" id="PR00455">
    <property type="entry name" value="HTHTETR"/>
</dbReference>
<evidence type="ECO:0000313" key="4">
    <source>
        <dbReference type="EMBL" id="TPV33438.1"/>
    </source>
</evidence>
<reference evidence="4 5" key="1">
    <citation type="submission" date="2019-06" db="EMBL/GenBank/DDBJ databases">
        <title>Flavobacteriaceae Paucihalobacterium erythroidium CWB-1, complete genome.</title>
        <authorList>
            <person name="Wu S."/>
        </authorList>
    </citation>
    <scope>NUCLEOTIDE SEQUENCE [LARGE SCALE GENOMIC DNA]</scope>
    <source>
        <strain evidence="4 5">CWB-1</strain>
    </source>
</reference>
<dbReference type="RefSeq" id="WP_140990400.1">
    <property type="nucleotide sequence ID" value="NZ_VHIQ01000004.1"/>
</dbReference>
<dbReference type="InterPro" id="IPR001647">
    <property type="entry name" value="HTH_TetR"/>
</dbReference>
<dbReference type="InterPro" id="IPR009057">
    <property type="entry name" value="Homeodomain-like_sf"/>
</dbReference>
<name>A0A506PIS5_9FLAO</name>
<dbReference type="SUPFAM" id="SSF46689">
    <property type="entry name" value="Homeodomain-like"/>
    <property type="match status" value="1"/>
</dbReference>
<feature type="DNA-binding region" description="H-T-H motif" evidence="2">
    <location>
        <begin position="47"/>
        <end position="66"/>
    </location>
</feature>
<feature type="domain" description="HTH tetR-type" evidence="3">
    <location>
        <begin position="24"/>
        <end position="84"/>
    </location>
</feature>
<evidence type="ECO:0000256" key="2">
    <source>
        <dbReference type="PROSITE-ProRule" id="PRU00335"/>
    </source>
</evidence>
<dbReference type="AlphaFoldDB" id="A0A506PIS5"/>
<sequence length="224" mass="26102">MDSILTNIKISVNKKLFNKDPESSELGKKILSNSIELINDLGFDSFTFKKLGERIGSNESSVYRYFDNKHKLLIYLTSWYWGWMEYRLLLATVSISDPKHKLRTALNIISDDIVEDNGFEHINECYLQQIIINESSKSYLTKEVDAENKEGYFLVYKRVVRRISEMIKEVNPNYIYPASLASTAVESVLHQNFLRNHFLSITDCNKTTHPRDFVIDLVFNNLNK</sequence>
<dbReference type="OrthoDB" id="649282at2"/>
<gene>
    <name evidence="4" type="ORF">FJ651_10150</name>
</gene>
<dbReference type="EMBL" id="VHIQ01000004">
    <property type="protein sequence ID" value="TPV33438.1"/>
    <property type="molecule type" value="Genomic_DNA"/>
</dbReference>